<keyword evidence="5" id="KW-1185">Reference proteome</keyword>
<comment type="caution">
    <text evidence="4">The sequence shown here is derived from an EMBL/GenBank/DDBJ whole genome shotgun (WGS) entry which is preliminary data.</text>
</comment>
<keyword evidence="2" id="KW-0812">Transmembrane</keyword>
<evidence type="ECO:0000313" key="5">
    <source>
        <dbReference type="Proteomes" id="UP000279236"/>
    </source>
</evidence>
<dbReference type="RefSeq" id="XP_028479639.1">
    <property type="nucleotide sequence ID" value="XM_028620667.1"/>
</dbReference>
<dbReference type="Proteomes" id="UP000279236">
    <property type="component" value="Unassembled WGS sequence"/>
</dbReference>
<dbReference type="EMBL" id="RSCE01000002">
    <property type="protein sequence ID" value="RSH86854.1"/>
    <property type="molecule type" value="Genomic_DNA"/>
</dbReference>
<feature type="compositionally biased region" description="Low complexity" evidence="1">
    <location>
        <begin position="304"/>
        <end position="314"/>
    </location>
</feature>
<proteinExistence type="predicted"/>
<feature type="transmembrane region" description="Helical" evidence="2">
    <location>
        <begin position="216"/>
        <end position="237"/>
    </location>
</feature>
<evidence type="ECO:0000313" key="4">
    <source>
        <dbReference type="EMBL" id="RSH86854.1"/>
    </source>
</evidence>
<feature type="transmembrane region" description="Helical" evidence="2">
    <location>
        <begin position="249"/>
        <end position="270"/>
    </location>
</feature>
<feature type="region of interest" description="Disordered" evidence="1">
    <location>
        <begin position="346"/>
        <end position="397"/>
    </location>
</feature>
<feature type="transmembrane region" description="Helical" evidence="2">
    <location>
        <begin position="181"/>
        <end position="204"/>
    </location>
</feature>
<name>A0A427Y709_9TREE</name>
<feature type="transmembrane region" description="Helical" evidence="2">
    <location>
        <begin position="73"/>
        <end position="93"/>
    </location>
</feature>
<evidence type="ECO:0000256" key="1">
    <source>
        <dbReference type="SAM" id="MobiDB-lite"/>
    </source>
</evidence>
<feature type="domain" description="DUF6534" evidence="3">
    <location>
        <begin position="189"/>
        <end position="273"/>
    </location>
</feature>
<sequence>MPKIEEFAWVPVSFTEEEAAALSITLKGETPGKAISPPLMGMAVDSIFLGIMLCLFLTWINHSRRTELRAIKIAVYWACFMGVVGSVLSYVWILHIFAFNYGSFVPWINNRWVSFFPLIDSCMTITVQVFYAERAYKIAGRSKLVIVSVLFPLVVSFAGAIGVAVSSMLKQAIDQRYNNFCWMWVCGTFVADVVVTGVVLVGLFKQRSEWEQTDNLVKRLILISCESQLPPTLLAFALMTDFAIQGDSYYAVFFEMVQGKLYVVGMIYVLNSRYALRRNMDSGHVESYKPNTYNMTRSRGNGNGNNNNKNNNNNGGVATIHVQTETYIESHQIDAAFQEHKIQPKLRAPSESGETDFGSSHAGSQHHGDVNLSEVGLNSPYMEHQSKNKDYYGSYAA</sequence>
<feature type="transmembrane region" description="Helical" evidence="2">
    <location>
        <begin position="113"/>
        <end position="132"/>
    </location>
</feature>
<dbReference type="PANTHER" id="PTHR40465">
    <property type="entry name" value="CHROMOSOME 1, WHOLE GENOME SHOTGUN SEQUENCE"/>
    <property type="match status" value="1"/>
</dbReference>
<feature type="transmembrane region" description="Helical" evidence="2">
    <location>
        <begin position="39"/>
        <end position="61"/>
    </location>
</feature>
<dbReference type="InterPro" id="IPR045339">
    <property type="entry name" value="DUF6534"/>
</dbReference>
<gene>
    <name evidence="4" type="ORF">EHS24_005132</name>
</gene>
<keyword evidence="2" id="KW-1133">Transmembrane helix</keyword>
<evidence type="ECO:0000259" key="3">
    <source>
        <dbReference type="Pfam" id="PF20152"/>
    </source>
</evidence>
<feature type="compositionally biased region" description="Polar residues" evidence="1">
    <location>
        <begin position="289"/>
        <end position="299"/>
    </location>
</feature>
<dbReference type="GeneID" id="39589675"/>
<protein>
    <recommendedName>
        <fullName evidence="3">DUF6534 domain-containing protein</fullName>
    </recommendedName>
</protein>
<keyword evidence="2" id="KW-0472">Membrane</keyword>
<feature type="region of interest" description="Disordered" evidence="1">
    <location>
        <begin position="287"/>
        <end position="314"/>
    </location>
</feature>
<dbReference type="Pfam" id="PF20152">
    <property type="entry name" value="DUF6534"/>
    <property type="match status" value="1"/>
</dbReference>
<dbReference type="OrthoDB" id="2562493at2759"/>
<accession>A0A427Y709</accession>
<dbReference type="AlphaFoldDB" id="A0A427Y709"/>
<evidence type="ECO:0000256" key="2">
    <source>
        <dbReference type="SAM" id="Phobius"/>
    </source>
</evidence>
<organism evidence="4 5">
    <name type="scientific">Apiotrichum porosum</name>
    <dbReference type="NCBI Taxonomy" id="105984"/>
    <lineage>
        <taxon>Eukaryota</taxon>
        <taxon>Fungi</taxon>
        <taxon>Dikarya</taxon>
        <taxon>Basidiomycota</taxon>
        <taxon>Agaricomycotina</taxon>
        <taxon>Tremellomycetes</taxon>
        <taxon>Trichosporonales</taxon>
        <taxon>Trichosporonaceae</taxon>
        <taxon>Apiotrichum</taxon>
    </lineage>
</organism>
<dbReference type="PANTHER" id="PTHR40465:SF1">
    <property type="entry name" value="DUF6534 DOMAIN-CONTAINING PROTEIN"/>
    <property type="match status" value="1"/>
</dbReference>
<feature type="transmembrane region" description="Helical" evidence="2">
    <location>
        <begin position="144"/>
        <end position="169"/>
    </location>
</feature>
<reference evidence="4 5" key="1">
    <citation type="submission" date="2018-11" db="EMBL/GenBank/DDBJ databases">
        <title>Genome sequence of Apiotrichum porosum DSM 27194.</title>
        <authorList>
            <person name="Aliyu H."/>
            <person name="Gorte O."/>
            <person name="Ochsenreither K."/>
        </authorList>
    </citation>
    <scope>NUCLEOTIDE SEQUENCE [LARGE SCALE GENOMIC DNA]</scope>
    <source>
        <strain evidence="4 5">DSM 27194</strain>
    </source>
</reference>